<feature type="region of interest" description="Disordered" evidence="4">
    <location>
        <begin position="1"/>
        <end position="30"/>
    </location>
</feature>
<keyword evidence="5" id="KW-1133">Transmembrane helix</keyword>
<reference evidence="7" key="1">
    <citation type="journal article" date="2016" name="Genome Announc.">
        <title>Genome sequences of three species of Hanseniaspora isolated from spontaneous wine fermentations.</title>
        <authorList>
            <person name="Sternes P.R."/>
            <person name="Lee D."/>
            <person name="Kutyna D.R."/>
            <person name="Borneman A.R."/>
        </authorList>
    </citation>
    <scope>NUCLEOTIDE SEQUENCE [LARGE SCALE GENOMIC DNA]</scope>
    <source>
        <strain evidence="7">AWRI3580</strain>
    </source>
</reference>
<evidence type="ECO:0000313" key="7">
    <source>
        <dbReference type="Proteomes" id="UP000095358"/>
    </source>
</evidence>
<protein>
    <recommendedName>
        <fullName evidence="2">Altered inheritance of mitochondria protein 6</fullName>
    </recommendedName>
</protein>
<dbReference type="VEuPathDB" id="FungiDB:AWRI3580_g3941"/>
<sequence>MTLPAFDESRRESHASNVSESSTKPNKVSSTEPYQYDDFTIYENSHMNFNVFSSSKFKTKIIVGLIIVVTTILLSISQLSNRHKRPQPYDVHSAANINLSGVNLLRYFEDNIHSTYGEVSYYDDFRGYIDDLSVKSGISQTEILTRDVSVLQYVHSHNDYWRKLPFYDAILHGVNSIEADIWFLEEEKDNLLAVGHNKDYLKPKQRNLNTLYLDPIKKILDQNNNGKDGNKLNGIFFNSPEVPTILYIDFKNDKTQNLQAYDELIKELKPLKKYLTTQLDFDKNEYKPLIIELTGNFPELSNYEDFIFLDSSMIKVFKKEVQFKSPVVSESLDNLIGFCTADDSMSLVKIKSLDSDDMKICLKTLINQLHDQNYKVRIWGVPQFPVYNRDILWKQQLNDFQVDFLNVDDLDSVTTF</sequence>
<gene>
    <name evidence="6" type="ORF">AWRI3580_g3941</name>
</gene>
<dbReference type="SUPFAM" id="SSF51695">
    <property type="entry name" value="PLC-like phosphodiesterases"/>
    <property type="match status" value="1"/>
</dbReference>
<dbReference type="PANTHER" id="PTHR31571:SF1">
    <property type="entry name" value="ALTERED INHERITANCE OF MITOCHONDRIA PROTEIN 6"/>
    <property type="match status" value="1"/>
</dbReference>
<evidence type="ECO:0000256" key="1">
    <source>
        <dbReference type="ARBA" id="ARBA00008858"/>
    </source>
</evidence>
<dbReference type="InterPro" id="IPR017946">
    <property type="entry name" value="PLC-like_Pdiesterase_TIM-brl"/>
</dbReference>
<dbReference type="OrthoDB" id="4153866at2759"/>
<keyword evidence="7" id="KW-1185">Reference proteome</keyword>
<keyword evidence="5" id="KW-0472">Membrane</keyword>
<feature type="transmembrane region" description="Helical" evidence="5">
    <location>
        <begin position="61"/>
        <end position="79"/>
    </location>
</feature>
<dbReference type="PANTHER" id="PTHR31571">
    <property type="entry name" value="ALTERED INHERITANCE OF MITOCHONDRIA PROTEIN 6"/>
    <property type="match status" value="1"/>
</dbReference>
<dbReference type="AlphaFoldDB" id="A0A1E5R4D5"/>
<feature type="compositionally biased region" description="Polar residues" evidence="4">
    <location>
        <begin position="15"/>
        <end position="30"/>
    </location>
</feature>
<comment type="similarity">
    <text evidence="1">Belongs to the AIM6 family.</text>
</comment>
<evidence type="ECO:0000256" key="5">
    <source>
        <dbReference type="SAM" id="Phobius"/>
    </source>
</evidence>
<evidence type="ECO:0000256" key="2">
    <source>
        <dbReference type="ARBA" id="ARBA00014286"/>
    </source>
</evidence>
<dbReference type="InterPro" id="IPR051236">
    <property type="entry name" value="HAT_RTT109-like"/>
</dbReference>
<keyword evidence="5" id="KW-0812">Transmembrane</keyword>
<dbReference type="GO" id="GO:0008081">
    <property type="term" value="F:phosphoric diester hydrolase activity"/>
    <property type="evidence" value="ECO:0007669"/>
    <property type="project" value="InterPro"/>
</dbReference>
<evidence type="ECO:0000313" key="6">
    <source>
        <dbReference type="EMBL" id="OEJ81752.1"/>
    </source>
</evidence>
<dbReference type="EMBL" id="LPNN01000010">
    <property type="protein sequence ID" value="OEJ81752.1"/>
    <property type="molecule type" value="Genomic_DNA"/>
</dbReference>
<organism evidence="6 7">
    <name type="scientific">Hanseniaspora uvarum</name>
    <name type="common">Yeast</name>
    <name type="synonym">Kloeckera apiculata</name>
    <dbReference type="NCBI Taxonomy" id="29833"/>
    <lineage>
        <taxon>Eukaryota</taxon>
        <taxon>Fungi</taxon>
        <taxon>Dikarya</taxon>
        <taxon>Ascomycota</taxon>
        <taxon>Saccharomycotina</taxon>
        <taxon>Saccharomycetes</taxon>
        <taxon>Saccharomycodales</taxon>
        <taxon>Saccharomycodaceae</taxon>
        <taxon>Hanseniaspora</taxon>
    </lineage>
</organism>
<keyword evidence="3" id="KW-0732">Signal</keyword>
<comment type="caution">
    <text evidence="6">The sequence shown here is derived from an EMBL/GenBank/DDBJ whole genome shotgun (WGS) entry which is preliminary data.</text>
</comment>
<dbReference type="STRING" id="29833.A0A1E5R4D5"/>
<name>A0A1E5R4D5_HANUV</name>
<dbReference type="GO" id="GO:0006629">
    <property type="term" value="P:lipid metabolic process"/>
    <property type="evidence" value="ECO:0007669"/>
    <property type="project" value="InterPro"/>
</dbReference>
<proteinExistence type="inferred from homology"/>
<evidence type="ECO:0000256" key="3">
    <source>
        <dbReference type="ARBA" id="ARBA00022729"/>
    </source>
</evidence>
<accession>A0A1E5R4D5</accession>
<evidence type="ECO:0000256" key="4">
    <source>
        <dbReference type="SAM" id="MobiDB-lite"/>
    </source>
</evidence>
<dbReference type="Proteomes" id="UP000095358">
    <property type="component" value="Unassembled WGS sequence"/>
</dbReference>